<sequence>MSKCIENPRTSCALGGALAVATGVERVIPIFHAGPGCGLQVSIGQKTGYIGGIGCPSTNMFEKEVVFGGIQRLRETIEGSLEVMDGDLYVVLTGCTSGIIGDDVDSVVNEFKRKGVPILNVQTSGFKGDTYYGYEITLDALVNALTETSPKKEKTINLFGIVPHQDIFWQGNFEELTRILNKLGIKVNTFFTEHQGIETIKKSSEAALNVVLSPWLLKDLAETYQNKFDVDTYRYPGLPIGPTATSKFIRELSEKLNLDRNDVEKVIEEEEDYVYSHFERNIGVVSNYRFIIVGDANTVIGVTKFLANDYSQVPLLAVITDDIPKVYHAKIEEVANLEYGRKPKVVFETDKWKISELIREFEDEATLLMGSSFEKEIGNELDIFTTLVSYPNTETFIINKGYAGYRGCLTFLEDLYNNN</sequence>
<dbReference type="EMBL" id="FWXH01000018">
    <property type="protein sequence ID" value="SMC27630.1"/>
    <property type="molecule type" value="Genomic_DNA"/>
</dbReference>
<evidence type="ECO:0000313" key="3">
    <source>
        <dbReference type="Proteomes" id="UP000192468"/>
    </source>
</evidence>
<dbReference type="AlphaFoldDB" id="A0A1W1XUH2"/>
<protein>
    <submittedName>
        <fullName evidence="2">Nitrogenase molybdenum-iron protein beta chain</fullName>
    </submittedName>
</protein>
<organism evidence="2 3">
    <name type="scientific">Clostridium acidisoli DSM 12555</name>
    <dbReference type="NCBI Taxonomy" id="1121291"/>
    <lineage>
        <taxon>Bacteria</taxon>
        <taxon>Bacillati</taxon>
        <taxon>Bacillota</taxon>
        <taxon>Clostridia</taxon>
        <taxon>Eubacteriales</taxon>
        <taxon>Clostridiaceae</taxon>
        <taxon>Clostridium</taxon>
    </lineage>
</organism>
<dbReference type="PANTHER" id="PTHR42956">
    <property type="entry name" value="NITROGENASE IRON-MOLYBDENUM COFACTOR BIOSYNTHESIS PROTEIN NIFE"/>
    <property type="match status" value="1"/>
</dbReference>
<name>A0A1W1XUH2_9CLOT</name>
<dbReference type="GO" id="GO:0016491">
    <property type="term" value="F:oxidoreductase activity"/>
    <property type="evidence" value="ECO:0007669"/>
    <property type="project" value="InterPro"/>
</dbReference>
<dbReference type="Gene3D" id="3.40.50.1980">
    <property type="entry name" value="Nitrogenase molybdenum iron protein domain"/>
    <property type="match status" value="3"/>
</dbReference>
<evidence type="ECO:0000259" key="1">
    <source>
        <dbReference type="Pfam" id="PF00148"/>
    </source>
</evidence>
<dbReference type="InterPro" id="IPR000510">
    <property type="entry name" value="Nase/OxRdtase_comp1"/>
</dbReference>
<feature type="domain" description="Nitrogenase/oxidoreductase component 1" evidence="1">
    <location>
        <begin position="12"/>
        <end position="417"/>
    </location>
</feature>
<proteinExistence type="predicted"/>
<dbReference type="RefSeq" id="WP_084117267.1">
    <property type="nucleotide sequence ID" value="NZ_FWXH01000018.1"/>
</dbReference>
<reference evidence="2 3" key="1">
    <citation type="submission" date="2017-04" db="EMBL/GenBank/DDBJ databases">
        <authorList>
            <person name="Afonso C.L."/>
            <person name="Miller P.J."/>
            <person name="Scott M.A."/>
            <person name="Spackman E."/>
            <person name="Goraichik I."/>
            <person name="Dimitrov K.M."/>
            <person name="Suarez D.L."/>
            <person name="Swayne D.E."/>
        </authorList>
    </citation>
    <scope>NUCLEOTIDE SEQUENCE [LARGE SCALE GENOMIC DNA]</scope>
    <source>
        <strain evidence="2 3">DSM 12555</strain>
    </source>
</reference>
<evidence type="ECO:0000313" key="2">
    <source>
        <dbReference type="EMBL" id="SMC27630.1"/>
    </source>
</evidence>
<dbReference type="SUPFAM" id="SSF53807">
    <property type="entry name" value="Helical backbone' metal receptor"/>
    <property type="match status" value="1"/>
</dbReference>
<dbReference type="STRING" id="1121291.SAMN02745134_03247"/>
<dbReference type="Pfam" id="PF00148">
    <property type="entry name" value="Oxidored_nitro"/>
    <property type="match status" value="1"/>
</dbReference>
<dbReference type="OrthoDB" id="9802175at2"/>
<keyword evidence="3" id="KW-1185">Reference proteome</keyword>
<dbReference type="InterPro" id="IPR049939">
    <property type="entry name" value="NifE-like"/>
</dbReference>
<accession>A0A1W1XUH2</accession>
<dbReference type="PANTHER" id="PTHR42956:SF1">
    <property type="entry name" value="NITROGENASE IRON-MOLYBDENUM COFACTOR BIOSYNTHESIS PROTEIN NIFE"/>
    <property type="match status" value="1"/>
</dbReference>
<dbReference type="Proteomes" id="UP000192468">
    <property type="component" value="Unassembled WGS sequence"/>
</dbReference>
<gene>
    <name evidence="2" type="ORF">SAMN02745134_03247</name>
</gene>